<protein>
    <submittedName>
        <fullName evidence="1">Uncharacterized protein</fullName>
    </submittedName>
</protein>
<dbReference type="OrthoDB" id="10564939at2759"/>
<evidence type="ECO:0000313" key="2">
    <source>
        <dbReference type="Proteomes" id="UP000594262"/>
    </source>
</evidence>
<dbReference type="AlphaFoldDB" id="A0A7M6DQ04"/>
<proteinExistence type="predicted"/>
<sequence>MAATATVNPFRIMDNSVLDSSMDSTQGLLGFMASASRQIKTYLGPEQQQKSNQNKRRHQQLLFQLSQLKTQNYSFIPDILAPSNTKTFNSSPCINNTFCGVESSPASPTPSLDSVGSVEDIDAPTYRSSCLIKSRRQKRTRPSIQCSMEDNITSKRTKYINNCSISPSTCALSEIPNVSLTSMDPPCPSPDFDDLVDCMLTEDALAMIDVNNYLPQL</sequence>
<dbReference type="Proteomes" id="UP000594262">
    <property type="component" value="Unplaced"/>
</dbReference>
<evidence type="ECO:0000313" key="1">
    <source>
        <dbReference type="EnsemblMetazoa" id="CLYHEMP021408.1"/>
    </source>
</evidence>
<reference evidence="1" key="1">
    <citation type="submission" date="2021-01" db="UniProtKB">
        <authorList>
            <consortium name="EnsemblMetazoa"/>
        </authorList>
    </citation>
    <scope>IDENTIFICATION</scope>
</reference>
<dbReference type="EnsemblMetazoa" id="CLYHEMT021408.1">
    <property type="protein sequence ID" value="CLYHEMP021408.1"/>
    <property type="gene ID" value="CLYHEMG021408"/>
</dbReference>
<accession>A0A7M6DQ04</accession>
<dbReference type="GeneID" id="136802837"/>
<dbReference type="RefSeq" id="XP_066915701.1">
    <property type="nucleotide sequence ID" value="XM_067059600.1"/>
</dbReference>
<name>A0A7M6DQ04_9CNID</name>
<organism evidence="1 2">
    <name type="scientific">Clytia hemisphaerica</name>
    <dbReference type="NCBI Taxonomy" id="252671"/>
    <lineage>
        <taxon>Eukaryota</taxon>
        <taxon>Metazoa</taxon>
        <taxon>Cnidaria</taxon>
        <taxon>Hydrozoa</taxon>
        <taxon>Hydroidolina</taxon>
        <taxon>Leptothecata</taxon>
        <taxon>Obeliida</taxon>
        <taxon>Clytiidae</taxon>
        <taxon>Clytia</taxon>
    </lineage>
</organism>
<keyword evidence="2" id="KW-1185">Reference proteome</keyword>